<evidence type="ECO:0000256" key="1">
    <source>
        <dbReference type="SAM" id="MobiDB-lite"/>
    </source>
</evidence>
<dbReference type="AlphaFoldDB" id="A0A6M3LPL0"/>
<dbReference type="EMBL" id="MT141591">
    <property type="protein sequence ID" value="QJA68147.1"/>
    <property type="molecule type" value="Genomic_DNA"/>
</dbReference>
<reference evidence="3" key="1">
    <citation type="submission" date="2020-03" db="EMBL/GenBank/DDBJ databases">
        <title>The deep terrestrial virosphere.</title>
        <authorList>
            <person name="Holmfeldt K."/>
            <person name="Nilsson E."/>
            <person name="Simone D."/>
            <person name="Lopez-Fernandez M."/>
            <person name="Wu X."/>
            <person name="de Brujin I."/>
            <person name="Lundin D."/>
            <person name="Andersson A."/>
            <person name="Bertilsson S."/>
            <person name="Dopson M."/>
        </authorList>
    </citation>
    <scope>NUCLEOTIDE SEQUENCE</scope>
    <source>
        <strain evidence="2">MM415A07989</strain>
        <strain evidence="3">MM415B06748</strain>
    </source>
</reference>
<dbReference type="EMBL" id="MT143459">
    <property type="protein sequence ID" value="QJA97070.1"/>
    <property type="molecule type" value="Genomic_DNA"/>
</dbReference>
<organism evidence="3">
    <name type="scientific">viral metagenome</name>
    <dbReference type="NCBI Taxonomy" id="1070528"/>
    <lineage>
        <taxon>unclassified sequences</taxon>
        <taxon>metagenomes</taxon>
        <taxon>organismal metagenomes</taxon>
    </lineage>
</organism>
<protein>
    <submittedName>
        <fullName evidence="3">Uncharacterized protein</fullName>
    </submittedName>
</protein>
<sequence>MYLLPDQNFNGIMQELAELPSKYVFRVVSTLLSIQKVEDKVLIEKEIIDNPNKDEGTNPKTPKKPKKDS</sequence>
<feature type="compositionally biased region" description="Basic and acidic residues" evidence="1">
    <location>
        <begin position="47"/>
        <end position="57"/>
    </location>
</feature>
<evidence type="ECO:0000313" key="3">
    <source>
        <dbReference type="EMBL" id="QJA97070.1"/>
    </source>
</evidence>
<gene>
    <name evidence="2" type="ORF">MM415A07989_0002</name>
    <name evidence="3" type="ORF">MM415B06748_0010</name>
</gene>
<feature type="region of interest" description="Disordered" evidence="1">
    <location>
        <begin position="47"/>
        <end position="69"/>
    </location>
</feature>
<evidence type="ECO:0000313" key="2">
    <source>
        <dbReference type="EMBL" id="QJA68147.1"/>
    </source>
</evidence>
<accession>A0A6M3LPL0</accession>
<name>A0A6M3LPL0_9ZZZZ</name>
<proteinExistence type="predicted"/>